<evidence type="ECO:0000259" key="4">
    <source>
        <dbReference type="Pfam" id="PF13458"/>
    </source>
</evidence>
<dbReference type="EMBL" id="VHSH01000005">
    <property type="protein sequence ID" value="TQV79278.1"/>
    <property type="molecule type" value="Genomic_DNA"/>
</dbReference>
<dbReference type="OrthoDB" id="9768099at2"/>
<comment type="similarity">
    <text evidence="1">Belongs to the leucine-binding protein family.</text>
</comment>
<feature type="domain" description="Leucine-binding protein" evidence="4">
    <location>
        <begin position="38"/>
        <end position="378"/>
    </location>
</feature>
<accession>A0A545TQ12</accession>
<keyword evidence="6" id="KW-1185">Reference proteome</keyword>
<evidence type="ECO:0000256" key="3">
    <source>
        <dbReference type="ARBA" id="ARBA00022970"/>
    </source>
</evidence>
<dbReference type="Proteomes" id="UP000315252">
    <property type="component" value="Unassembled WGS sequence"/>
</dbReference>
<protein>
    <submittedName>
        <fullName evidence="5">ABC transporter substrate-binding protein</fullName>
    </submittedName>
</protein>
<reference evidence="5 6" key="1">
    <citation type="submission" date="2019-06" db="EMBL/GenBank/DDBJ databases">
        <title>Whole genome sequence for Rhodospirillaceae sp. R148.</title>
        <authorList>
            <person name="Wang G."/>
        </authorList>
    </citation>
    <scope>NUCLEOTIDE SEQUENCE [LARGE SCALE GENOMIC DNA]</scope>
    <source>
        <strain evidence="5 6">R148</strain>
    </source>
</reference>
<dbReference type="SUPFAM" id="SSF53822">
    <property type="entry name" value="Periplasmic binding protein-like I"/>
    <property type="match status" value="1"/>
</dbReference>
<evidence type="ECO:0000313" key="6">
    <source>
        <dbReference type="Proteomes" id="UP000315252"/>
    </source>
</evidence>
<dbReference type="CDD" id="cd19979">
    <property type="entry name" value="PBP1_ABC_ligand_binding-like"/>
    <property type="match status" value="1"/>
</dbReference>
<evidence type="ECO:0000313" key="5">
    <source>
        <dbReference type="EMBL" id="TQV79278.1"/>
    </source>
</evidence>
<gene>
    <name evidence="5" type="ORF">FKG95_16645</name>
</gene>
<dbReference type="Gene3D" id="3.40.50.2300">
    <property type="match status" value="2"/>
</dbReference>
<organism evidence="5 6">
    <name type="scientific">Denitrobaculum tricleocarpae</name>
    <dbReference type="NCBI Taxonomy" id="2591009"/>
    <lineage>
        <taxon>Bacteria</taxon>
        <taxon>Pseudomonadati</taxon>
        <taxon>Pseudomonadota</taxon>
        <taxon>Alphaproteobacteria</taxon>
        <taxon>Rhodospirillales</taxon>
        <taxon>Rhodospirillaceae</taxon>
        <taxon>Denitrobaculum</taxon>
    </lineage>
</organism>
<dbReference type="GO" id="GO:0006865">
    <property type="term" value="P:amino acid transport"/>
    <property type="evidence" value="ECO:0007669"/>
    <property type="project" value="UniProtKB-KW"/>
</dbReference>
<evidence type="ECO:0000256" key="1">
    <source>
        <dbReference type="ARBA" id="ARBA00010062"/>
    </source>
</evidence>
<dbReference type="InterPro" id="IPR051010">
    <property type="entry name" value="BCAA_transport"/>
</dbReference>
<dbReference type="AlphaFoldDB" id="A0A545TQ12"/>
<dbReference type="PANTHER" id="PTHR30483:SF6">
    <property type="entry name" value="PERIPLASMIC BINDING PROTEIN OF ABC TRANSPORTER FOR NATURAL AMINO ACIDS"/>
    <property type="match status" value="1"/>
</dbReference>
<dbReference type="InterPro" id="IPR028081">
    <property type="entry name" value="Leu-bd"/>
</dbReference>
<proteinExistence type="inferred from homology"/>
<evidence type="ECO:0000256" key="2">
    <source>
        <dbReference type="ARBA" id="ARBA00022729"/>
    </source>
</evidence>
<sequence length="401" mass="43835">MTHDFPDSNMHKSSLSVLFALLALCVHPLKGLANDAIIVGLNADMSSGSALSGEAIRRGAQIAIDEVNARGGVLDRPLELQVRDHRGNPARGKDNIEDLSKVDDLVAVIGGIHTPVALAELDLIHEHKVVYLGAWAAGTPVVDNGRDPNYVFRVSVRDQYAGEFLLNAALERDHSAPCLLLEETGWGRSSEKAFQNAAKKLSASIVDVQWFNWGIADLSEHLRLFKERGCDAVMLVANPREGGVAVRSMLSLEKEQRLPIISHWGITGGDFQAQVGEDFSEIDLLFLQTFSFVKPVHPERAAPVIDAYISRYDDASSAEAFPAPVGTAHAYDLIHLLAMALERAGTTDRAKIRDSLENLPDYRGLIRDYTPAFTPERHDALDARDFSLARFSPSGAIMPVE</sequence>
<keyword evidence="3" id="KW-0813">Transport</keyword>
<comment type="caution">
    <text evidence="5">The sequence shown here is derived from an EMBL/GenBank/DDBJ whole genome shotgun (WGS) entry which is preliminary data.</text>
</comment>
<dbReference type="PANTHER" id="PTHR30483">
    <property type="entry name" value="LEUCINE-SPECIFIC-BINDING PROTEIN"/>
    <property type="match status" value="1"/>
</dbReference>
<dbReference type="InterPro" id="IPR028082">
    <property type="entry name" value="Peripla_BP_I"/>
</dbReference>
<keyword evidence="3" id="KW-0029">Amino-acid transport</keyword>
<name>A0A545TQ12_9PROT</name>
<keyword evidence="2" id="KW-0732">Signal</keyword>
<dbReference type="Pfam" id="PF13458">
    <property type="entry name" value="Peripla_BP_6"/>
    <property type="match status" value="1"/>
</dbReference>